<sequence>MMKGLVPAKPNKTLHFHAAAYFARFRAFSCWTVSEIGLSGETLSVRFCAPANGGFIQSG</sequence>
<accession>A0A3P1ZZ77</accession>
<protein>
    <submittedName>
        <fullName evidence="1">Uncharacterized protein</fullName>
    </submittedName>
</protein>
<gene>
    <name evidence="1" type="ORF">EII21_11430</name>
</gene>
<dbReference type="Proteomes" id="UP000269923">
    <property type="component" value="Unassembled WGS sequence"/>
</dbReference>
<dbReference type="EMBL" id="RQYC01000058">
    <property type="protein sequence ID" value="RRD88068.1"/>
    <property type="molecule type" value="Genomic_DNA"/>
</dbReference>
<evidence type="ECO:0000313" key="1">
    <source>
        <dbReference type="EMBL" id="RRD88068.1"/>
    </source>
</evidence>
<name>A0A3P1ZZ77_9NEIS</name>
<proteinExistence type="predicted"/>
<keyword evidence="2" id="KW-1185">Reference proteome</keyword>
<reference evidence="1 2" key="1">
    <citation type="submission" date="2018-11" db="EMBL/GenBank/DDBJ databases">
        <title>Genomes From Bacteria Associated with the Canine Oral Cavity: a Test Case for Automated Genome-Based Taxonomic Assignment.</title>
        <authorList>
            <person name="Coil D.A."/>
            <person name="Jospin G."/>
            <person name="Darling A.E."/>
            <person name="Wallis C."/>
            <person name="Davis I.J."/>
            <person name="Harris S."/>
            <person name="Eisen J.A."/>
            <person name="Holcombe L.J."/>
            <person name="O'Flynn C."/>
        </authorList>
    </citation>
    <scope>NUCLEOTIDE SEQUENCE [LARGE SCALE GENOMIC DNA]</scope>
    <source>
        <strain evidence="1 2">COT-280</strain>
    </source>
</reference>
<evidence type="ECO:0000313" key="2">
    <source>
        <dbReference type="Proteomes" id="UP000269923"/>
    </source>
</evidence>
<dbReference type="AlphaFoldDB" id="A0A3P1ZZ77"/>
<comment type="caution">
    <text evidence="1">The sequence shown here is derived from an EMBL/GenBank/DDBJ whole genome shotgun (WGS) entry which is preliminary data.</text>
</comment>
<organism evidence="1 2">
    <name type="scientific">Conchiformibius steedae</name>
    <dbReference type="NCBI Taxonomy" id="153493"/>
    <lineage>
        <taxon>Bacteria</taxon>
        <taxon>Pseudomonadati</taxon>
        <taxon>Pseudomonadota</taxon>
        <taxon>Betaproteobacteria</taxon>
        <taxon>Neisseriales</taxon>
        <taxon>Neisseriaceae</taxon>
        <taxon>Conchiformibius</taxon>
    </lineage>
</organism>